<dbReference type="InterPro" id="IPR051814">
    <property type="entry name" value="NAD(P)H-dep_FMN_reductase"/>
</dbReference>
<proteinExistence type="inferred from homology"/>
<evidence type="ECO:0000313" key="6">
    <source>
        <dbReference type="EMBL" id="MBD1601003.1"/>
    </source>
</evidence>
<feature type="domain" description="NADPH-dependent FMN reductase-like" evidence="5">
    <location>
        <begin position="2"/>
        <end position="139"/>
    </location>
</feature>
<evidence type="ECO:0000313" key="7">
    <source>
        <dbReference type="Proteomes" id="UP000805841"/>
    </source>
</evidence>
<dbReference type="InterPro" id="IPR005025">
    <property type="entry name" value="FMN_Rdtase-like_dom"/>
</dbReference>
<dbReference type="InterPro" id="IPR029039">
    <property type="entry name" value="Flavoprotein-like_sf"/>
</dbReference>
<comment type="caution">
    <text evidence="6">The sequence shown here is derived from an EMBL/GenBank/DDBJ whole genome shotgun (WGS) entry which is preliminary data.</text>
</comment>
<evidence type="ECO:0000256" key="3">
    <source>
        <dbReference type="ARBA" id="ARBA00022643"/>
    </source>
</evidence>
<protein>
    <submittedName>
        <fullName evidence="6">FMN reductase</fullName>
    </submittedName>
</protein>
<dbReference type="PANTHER" id="PTHR43408">
    <property type="entry name" value="FMN REDUCTASE (NADPH)"/>
    <property type="match status" value="1"/>
</dbReference>
<accession>A0ABR7Z697</accession>
<name>A0ABR7Z697_9PSED</name>
<organism evidence="6 7">
    <name type="scientific">Pseudomonas typographi</name>
    <dbReference type="NCBI Taxonomy" id="2715964"/>
    <lineage>
        <taxon>Bacteria</taxon>
        <taxon>Pseudomonadati</taxon>
        <taxon>Pseudomonadota</taxon>
        <taxon>Gammaproteobacteria</taxon>
        <taxon>Pseudomonadales</taxon>
        <taxon>Pseudomonadaceae</taxon>
        <taxon>Pseudomonas</taxon>
    </lineage>
</organism>
<evidence type="ECO:0000256" key="4">
    <source>
        <dbReference type="ARBA" id="ARBA00023002"/>
    </source>
</evidence>
<dbReference type="SUPFAM" id="SSF52218">
    <property type="entry name" value="Flavoproteins"/>
    <property type="match status" value="1"/>
</dbReference>
<keyword evidence="4" id="KW-0560">Oxidoreductase</keyword>
<dbReference type="EMBL" id="JAAOCA010000027">
    <property type="protein sequence ID" value="MBD1601003.1"/>
    <property type="molecule type" value="Genomic_DNA"/>
</dbReference>
<comment type="similarity">
    <text evidence="1">Belongs to the SsuE family.</text>
</comment>
<dbReference type="Gene3D" id="3.40.50.360">
    <property type="match status" value="1"/>
</dbReference>
<keyword evidence="7" id="KW-1185">Reference proteome</keyword>
<gene>
    <name evidence="6" type="ORF">HAQ05_20180</name>
</gene>
<dbReference type="RefSeq" id="WP_190423814.1">
    <property type="nucleotide sequence ID" value="NZ_JAAOCA010000027.1"/>
</dbReference>
<evidence type="ECO:0000256" key="1">
    <source>
        <dbReference type="ARBA" id="ARBA00005990"/>
    </source>
</evidence>
<evidence type="ECO:0000256" key="2">
    <source>
        <dbReference type="ARBA" id="ARBA00022630"/>
    </source>
</evidence>
<evidence type="ECO:0000259" key="5">
    <source>
        <dbReference type="Pfam" id="PF03358"/>
    </source>
</evidence>
<keyword evidence="2" id="KW-0285">Flavoprotein</keyword>
<sequence length="176" mass="19079">MIIALAANTYRPSKTRALLDELVSQFRQLSDLPIEAFDLAQMGRDIGGSFSKQELTAPSLALVEAIENADGLIVTSPVYKGSYSGLFKHLFDLVAPLSLRSTPVLLSATGGGQRHALMVEHQMRPLFGFFSAATVPTSVYGCDLEFIDGRCADPTLLERCAQAVGEFHRMCARGRA</sequence>
<dbReference type="PANTHER" id="PTHR43408:SF2">
    <property type="entry name" value="FMN REDUCTASE (NADPH)"/>
    <property type="match status" value="1"/>
</dbReference>
<reference evidence="6 7" key="1">
    <citation type="journal article" date="2020" name="Insects">
        <title>Bacteria Belonging to Pseudomonas typographi sp. nov. from the Bark Beetle Ips typographus Have Genomic Potential to Aid in the Host Ecology.</title>
        <authorList>
            <person name="Peral-Aranega E."/>
            <person name="Saati-Santamaria Z."/>
            <person name="Kolarik M."/>
            <person name="Rivas R."/>
            <person name="Garcia-Fraile P."/>
        </authorList>
    </citation>
    <scope>NUCLEOTIDE SEQUENCE [LARGE SCALE GENOMIC DNA]</scope>
    <source>
        <strain evidence="6 7">CA3A</strain>
    </source>
</reference>
<keyword evidence="3" id="KW-0288">FMN</keyword>
<dbReference type="Pfam" id="PF03358">
    <property type="entry name" value="FMN_red"/>
    <property type="match status" value="1"/>
</dbReference>
<dbReference type="Proteomes" id="UP000805841">
    <property type="component" value="Unassembled WGS sequence"/>
</dbReference>